<gene>
    <name evidence="2" type="ORF">BIW11_05390</name>
</gene>
<dbReference type="InParanoid" id="A0A1V9Y2G5"/>
<keyword evidence="3" id="KW-1185">Reference proteome</keyword>
<dbReference type="InterPro" id="IPR011333">
    <property type="entry name" value="SKP1/BTB/POZ_sf"/>
</dbReference>
<evidence type="ECO:0000313" key="2">
    <source>
        <dbReference type="EMBL" id="OQR79934.1"/>
    </source>
</evidence>
<dbReference type="OrthoDB" id="10488245at2759"/>
<reference evidence="2 3" key="1">
    <citation type="journal article" date="2017" name="Gigascience">
        <title>Draft genome of the honey bee ectoparasitic mite, Tropilaelaps mercedesae, is shaped by the parasitic life history.</title>
        <authorList>
            <person name="Dong X."/>
            <person name="Armstrong S.D."/>
            <person name="Xia D."/>
            <person name="Makepeace B.L."/>
            <person name="Darby A.C."/>
            <person name="Kadowaki T."/>
        </authorList>
    </citation>
    <scope>NUCLEOTIDE SEQUENCE [LARGE SCALE GENOMIC DNA]</scope>
    <source>
        <strain evidence="2">Wuxi-XJTLU</strain>
    </source>
</reference>
<dbReference type="AlphaFoldDB" id="A0A1V9Y2G5"/>
<comment type="caution">
    <text evidence="2">The sequence shown here is derived from an EMBL/GenBank/DDBJ whole genome shotgun (WGS) entry which is preliminary data.</text>
</comment>
<sequence length="486" mass="55122">MGGSASKRGYKVLSLSESDIRADCVEPETWCAVLFEHRLYTASPGLLRVTGPSRFEVEEMRPKALQQLGKRRRNAKFAGNSVELRGADGSVTAHSKVLRSACWHFVDDDLKSPRSFHDLTEFTRQDIANLLDFIYENSLPTDIEQLFNLNRLAEHIRYNVLAAKTAERLVLVFETDQTVRSDQAMSELVNWIKLYRLPVLYKRLCVSLCRFTHDLTILLRLCPATLCDVLLQDGLAVDNEDQVAAIVAEFYRRNPHHRSMDVASCVRYNLLSESVRHWFPFQSGIVWSPRHAYEGHEVRISLRVRRAGRVFVCSLLVDHVLPDKTQRELYTVEESSWCDAASILKAFPGKDRPVKADEADEYRLRVQILSLPGRRTLLTRLGPTAVEVDLCNGACRILTRDATSCDHLFDGILQTARRRGHTDTHSWAAAGIGLSGLLATPRDRLVVKFYHDDCHTTGSMATTSSSSNNESMLFRVENFHDICDQE</sequence>
<evidence type="ECO:0000313" key="3">
    <source>
        <dbReference type="Proteomes" id="UP000192247"/>
    </source>
</evidence>
<feature type="domain" description="BACK" evidence="1">
    <location>
        <begin position="219"/>
        <end position="274"/>
    </location>
</feature>
<dbReference type="Pfam" id="PF07707">
    <property type="entry name" value="BACK"/>
    <property type="match status" value="1"/>
</dbReference>
<name>A0A1V9Y2G5_9ACAR</name>
<dbReference type="EMBL" id="MNPL01000537">
    <property type="protein sequence ID" value="OQR79934.1"/>
    <property type="molecule type" value="Genomic_DNA"/>
</dbReference>
<organism evidence="2 3">
    <name type="scientific">Tropilaelaps mercedesae</name>
    <dbReference type="NCBI Taxonomy" id="418985"/>
    <lineage>
        <taxon>Eukaryota</taxon>
        <taxon>Metazoa</taxon>
        <taxon>Ecdysozoa</taxon>
        <taxon>Arthropoda</taxon>
        <taxon>Chelicerata</taxon>
        <taxon>Arachnida</taxon>
        <taxon>Acari</taxon>
        <taxon>Parasitiformes</taxon>
        <taxon>Mesostigmata</taxon>
        <taxon>Gamasina</taxon>
        <taxon>Dermanyssoidea</taxon>
        <taxon>Laelapidae</taxon>
        <taxon>Tropilaelaps</taxon>
    </lineage>
</organism>
<evidence type="ECO:0000259" key="1">
    <source>
        <dbReference type="Pfam" id="PF07707"/>
    </source>
</evidence>
<dbReference type="InterPro" id="IPR011705">
    <property type="entry name" value="BACK"/>
</dbReference>
<dbReference type="SUPFAM" id="SSF54695">
    <property type="entry name" value="POZ domain"/>
    <property type="match status" value="1"/>
</dbReference>
<accession>A0A1V9Y2G5</accession>
<protein>
    <recommendedName>
        <fullName evidence="1">BACK domain-containing protein</fullName>
    </recommendedName>
</protein>
<dbReference type="Proteomes" id="UP000192247">
    <property type="component" value="Unassembled WGS sequence"/>
</dbReference>
<proteinExistence type="predicted"/>